<dbReference type="Proteomes" id="UP000198406">
    <property type="component" value="Unassembled WGS sequence"/>
</dbReference>
<evidence type="ECO:0000259" key="7">
    <source>
        <dbReference type="PROSITE" id="PS50850"/>
    </source>
</evidence>
<evidence type="ECO:0000256" key="1">
    <source>
        <dbReference type="ARBA" id="ARBA00004141"/>
    </source>
</evidence>
<dbReference type="InterPro" id="IPR020846">
    <property type="entry name" value="MFS_dom"/>
</dbReference>
<reference evidence="8 9" key="1">
    <citation type="journal article" date="2015" name="Plant Cell">
        <title>Oil accumulation by the oleaginous diatom Fistulifera solaris as revealed by the genome and transcriptome.</title>
        <authorList>
            <person name="Tanaka T."/>
            <person name="Maeda Y."/>
            <person name="Veluchamy A."/>
            <person name="Tanaka M."/>
            <person name="Abida H."/>
            <person name="Marechal E."/>
            <person name="Bowler C."/>
            <person name="Muto M."/>
            <person name="Sunaga Y."/>
            <person name="Tanaka M."/>
            <person name="Yoshino T."/>
            <person name="Taniguchi T."/>
            <person name="Fukuda Y."/>
            <person name="Nemoto M."/>
            <person name="Matsumoto M."/>
            <person name="Wong P.S."/>
            <person name="Aburatani S."/>
            <person name="Fujibuchi W."/>
        </authorList>
    </citation>
    <scope>NUCLEOTIDE SEQUENCE [LARGE SCALE GENOMIC DNA]</scope>
    <source>
        <strain evidence="8 9">JPCC DA0580</strain>
    </source>
</reference>
<feature type="transmembrane region" description="Helical" evidence="6">
    <location>
        <begin position="215"/>
        <end position="235"/>
    </location>
</feature>
<gene>
    <name evidence="8" type="ORF">FisN_3Hh225</name>
</gene>
<evidence type="ECO:0000256" key="6">
    <source>
        <dbReference type="SAM" id="Phobius"/>
    </source>
</evidence>
<dbReference type="AlphaFoldDB" id="A0A1Z5JR09"/>
<dbReference type="Pfam" id="PF07690">
    <property type="entry name" value="MFS_1"/>
    <property type="match status" value="1"/>
</dbReference>
<comment type="subcellular location">
    <subcellularLocation>
        <location evidence="1">Membrane</location>
        <topology evidence="1">Multi-pass membrane protein</topology>
    </subcellularLocation>
</comment>
<dbReference type="OrthoDB" id="419616at2759"/>
<protein>
    <recommendedName>
        <fullName evidence="7">Major facilitator superfamily (MFS) profile domain-containing protein</fullName>
    </recommendedName>
</protein>
<evidence type="ECO:0000256" key="5">
    <source>
        <dbReference type="ARBA" id="ARBA00023136"/>
    </source>
</evidence>
<feature type="transmembrane region" description="Helical" evidence="6">
    <location>
        <begin position="53"/>
        <end position="74"/>
    </location>
</feature>
<comment type="caution">
    <text evidence="8">The sequence shown here is derived from an EMBL/GenBank/DDBJ whole genome shotgun (WGS) entry which is preliminary data.</text>
</comment>
<dbReference type="SUPFAM" id="SSF103473">
    <property type="entry name" value="MFS general substrate transporter"/>
    <property type="match status" value="1"/>
</dbReference>
<evidence type="ECO:0000256" key="3">
    <source>
        <dbReference type="ARBA" id="ARBA00022692"/>
    </source>
</evidence>
<evidence type="ECO:0000313" key="9">
    <source>
        <dbReference type="Proteomes" id="UP000198406"/>
    </source>
</evidence>
<feature type="transmembrane region" description="Helical" evidence="6">
    <location>
        <begin position="287"/>
        <end position="306"/>
    </location>
</feature>
<dbReference type="PANTHER" id="PTHR23504:SF1">
    <property type="entry name" value="GH21943P-RELATED"/>
    <property type="match status" value="1"/>
</dbReference>
<proteinExistence type="predicted"/>
<keyword evidence="5 6" id="KW-0472">Membrane</keyword>
<dbReference type="InterPro" id="IPR036259">
    <property type="entry name" value="MFS_trans_sf"/>
</dbReference>
<feature type="transmembrane region" description="Helical" evidence="6">
    <location>
        <begin position="21"/>
        <end position="41"/>
    </location>
</feature>
<accession>A0A1Z5JR09</accession>
<feature type="transmembrane region" description="Helical" evidence="6">
    <location>
        <begin position="148"/>
        <end position="173"/>
    </location>
</feature>
<dbReference type="InterPro" id="IPR011701">
    <property type="entry name" value="MFS"/>
</dbReference>
<keyword evidence="2" id="KW-0813">Transport</keyword>
<keyword evidence="4 6" id="KW-1133">Transmembrane helix</keyword>
<organism evidence="8 9">
    <name type="scientific">Fistulifera solaris</name>
    <name type="common">Oleaginous diatom</name>
    <dbReference type="NCBI Taxonomy" id="1519565"/>
    <lineage>
        <taxon>Eukaryota</taxon>
        <taxon>Sar</taxon>
        <taxon>Stramenopiles</taxon>
        <taxon>Ochrophyta</taxon>
        <taxon>Bacillariophyta</taxon>
        <taxon>Bacillariophyceae</taxon>
        <taxon>Bacillariophycidae</taxon>
        <taxon>Naviculales</taxon>
        <taxon>Naviculaceae</taxon>
        <taxon>Fistulifera</taxon>
    </lineage>
</organism>
<dbReference type="InParanoid" id="A0A1Z5JR09"/>
<feature type="transmembrane region" description="Helical" evidence="6">
    <location>
        <begin position="350"/>
        <end position="379"/>
    </location>
</feature>
<dbReference type="GO" id="GO:0016020">
    <property type="term" value="C:membrane"/>
    <property type="evidence" value="ECO:0007669"/>
    <property type="project" value="UniProtKB-SubCell"/>
</dbReference>
<feature type="transmembrane region" description="Helical" evidence="6">
    <location>
        <begin position="86"/>
        <end position="107"/>
    </location>
</feature>
<dbReference type="EMBL" id="BDSP01000102">
    <property type="protein sequence ID" value="GAX16292.1"/>
    <property type="molecule type" value="Genomic_DNA"/>
</dbReference>
<feature type="transmembrane region" description="Helical" evidence="6">
    <location>
        <begin position="318"/>
        <end position="338"/>
    </location>
</feature>
<dbReference type="PROSITE" id="PS50850">
    <property type="entry name" value="MFS"/>
    <property type="match status" value="1"/>
</dbReference>
<feature type="transmembrane region" description="Helical" evidence="6">
    <location>
        <begin position="185"/>
        <end position="209"/>
    </location>
</feature>
<keyword evidence="9" id="KW-1185">Reference proteome</keyword>
<dbReference type="Gene3D" id="1.20.1250.20">
    <property type="entry name" value="MFS general substrate transporter like domains"/>
    <property type="match status" value="1"/>
</dbReference>
<dbReference type="GO" id="GO:0022857">
    <property type="term" value="F:transmembrane transporter activity"/>
    <property type="evidence" value="ECO:0007669"/>
    <property type="project" value="InterPro"/>
</dbReference>
<evidence type="ECO:0000256" key="2">
    <source>
        <dbReference type="ARBA" id="ARBA00022448"/>
    </source>
</evidence>
<name>A0A1Z5JR09_FISSO</name>
<evidence type="ECO:0000256" key="4">
    <source>
        <dbReference type="ARBA" id="ARBA00022989"/>
    </source>
</evidence>
<feature type="domain" description="Major facilitator superfamily (MFS) profile" evidence="7">
    <location>
        <begin position="19"/>
        <end position="460"/>
    </location>
</feature>
<keyword evidence="3 6" id="KW-0812">Transmembrane</keyword>
<sequence length="510" mass="55842">MNAPTQTLPSSSFSERKYQHLYVLPVLLLEFLAIALTRAILPGLLLQKYGDNVYLVMGCTECVRGLLAFLACPFFGKLSDVIGRKVCLFVTVLGTCAPVCVLAFFSWDTQQSPTEESSMSSSTDDNFWSSLLDPATNEVAMSAFHPNAITVFVILLALSGIFSSTFTLVFAYISDTVHRQDERVSAYGLALATFGLSFTMGPIVGGYLAQQNKQYVFLTSLLLTVVDLAYIYFILPESRPIDAPSSAASTISLMTLDHNFSSSWKPWDSLRLIATDPFLRKVGEVAFLYYTGLWAIISTLSVYAVKRFHLTPERLGELMSALGLSTMLAEAVLVRVMVPWLGEKKAMKVGLVSFALQCVVLGFATEGWHLFVCAMFSLLGNLVYPSLSSLVSGSVEPDAVGEALGAINGIKALTEGIGPLVFGSLMTLSEASPLPGWPYLLASLLVFAAYRVADELPDLEEDDYIHELERKQKGGFELFALGRNRQNDDEVEGLLSEIDEYSDHEETSTL</sequence>
<evidence type="ECO:0000313" key="8">
    <source>
        <dbReference type="EMBL" id="GAX16292.1"/>
    </source>
</evidence>
<dbReference type="PANTHER" id="PTHR23504">
    <property type="entry name" value="MAJOR FACILITATOR SUPERFAMILY DOMAIN-CONTAINING PROTEIN 10"/>
    <property type="match status" value="1"/>
</dbReference>